<feature type="transmembrane region" description="Helical" evidence="1">
    <location>
        <begin position="137"/>
        <end position="157"/>
    </location>
</feature>
<feature type="transmembrane region" description="Helical" evidence="1">
    <location>
        <begin position="58"/>
        <end position="78"/>
    </location>
</feature>
<accession>A0ABX8WGL6</accession>
<name>A0ABX8WGL6_9HYPH</name>
<evidence type="ECO:0000313" key="3">
    <source>
        <dbReference type="Proteomes" id="UP000825799"/>
    </source>
</evidence>
<gene>
    <name evidence="2" type="ORF">K1X15_02890</name>
</gene>
<keyword evidence="1" id="KW-0812">Transmembrane</keyword>
<keyword evidence="1" id="KW-0472">Membrane</keyword>
<evidence type="ECO:0000256" key="1">
    <source>
        <dbReference type="SAM" id="Phobius"/>
    </source>
</evidence>
<evidence type="ECO:0000313" key="2">
    <source>
        <dbReference type="EMBL" id="QYO77538.1"/>
    </source>
</evidence>
<reference evidence="2 3" key="1">
    <citation type="submission" date="2021-08" db="EMBL/GenBank/DDBJ databases">
        <title>Devosia salina sp. nov., isolated from the South China Sea sediment.</title>
        <authorList>
            <person name="Zhou Z."/>
        </authorList>
    </citation>
    <scope>NUCLEOTIDE SEQUENCE [LARGE SCALE GENOMIC DNA]</scope>
    <source>
        <strain evidence="2 3">SCS-3</strain>
    </source>
</reference>
<dbReference type="EMBL" id="CP080590">
    <property type="protein sequence ID" value="QYO77538.1"/>
    <property type="molecule type" value="Genomic_DNA"/>
</dbReference>
<dbReference type="Proteomes" id="UP000825799">
    <property type="component" value="Chromosome"/>
</dbReference>
<proteinExistence type="predicted"/>
<protein>
    <submittedName>
        <fullName evidence="2">Uncharacterized protein</fullName>
    </submittedName>
</protein>
<keyword evidence="3" id="KW-1185">Reference proteome</keyword>
<dbReference type="RefSeq" id="WP_220305993.1">
    <property type="nucleotide sequence ID" value="NZ_CP080590.1"/>
</dbReference>
<feature type="transmembrane region" description="Helical" evidence="1">
    <location>
        <begin position="30"/>
        <end position="52"/>
    </location>
</feature>
<sequence length="180" mass="19501">MTPQTMTPHMLETRSRRLDDRIRNRNRFEYIAGGIAALVSLLLGGWLLLGGPAGRPDLMVGSGFVALAIGTAVSMLQLRRKTGGPSLTDGAQSTLGGYRAELVRQRDALRSVFSWYIAPFLPGFLLIYGASFLDPSAAIWAVLLPAMVTAVFLAWVVRANLRAAACIDEEIAVLDREAGR</sequence>
<keyword evidence="1" id="KW-1133">Transmembrane helix</keyword>
<feature type="transmembrane region" description="Helical" evidence="1">
    <location>
        <begin position="112"/>
        <end position="131"/>
    </location>
</feature>
<organism evidence="2 3">
    <name type="scientific">Devosia salina</name>
    <dbReference type="NCBI Taxonomy" id="2860336"/>
    <lineage>
        <taxon>Bacteria</taxon>
        <taxon>Pseudomonadati</taxon>
        <taxon>Pseudomonadota</taxon>
        <taxon>Alphaproteobacteria</taxon>
        <taxon>Hyphomicrobiales</taxon>
        <taxon>Devosiaceae</taxon>
        <taxon>Devosia</taxon>
    </lineage>
</organism>